<evidence type="ECO:0000313" key="1">
    <source>
        <dbReference type="EMBL" id="GER41697.1"/>
    </source>
</evidence>
<keyword evidence="2" id="KW-1185">Reference proteome</keyword>
<accession>A0A5A7QBD3</accession>
<dbReference type="GO" id="GO:0005840">
    <property type="term" value="C:ribosome"/>
    <property type="evidence" value="ECO:0007669"/>
    <property type="project" value="UniProtKB-KW"/>
</dbReference>
<comment type="caution">
    <text evidence="1">The sequence shown here is derived from an EMBL/GenBank/DDBJ whole genome shotgun (WGS) entry which is preliminary data.</text>
</comment>
<dbReference type="EMBL" id="BKCP01006183">
    <property type="protein sequence ID" value="GER41697.1"/>
    <property type="molecule type" value="Genomic_DNA"/>
</dbReference>
<reference evidence="2" key="1">
    <citation type="journal article" date="2019" name="Curr. Biol.">
        <title>Genome Sequence of Striga asiatica Provides Insight into the Evolution of Plant Parasitism.</title>
        <authorList>
            <person name="Yoshida S."/>
            <person name="Kim S."/>
            <person name="Wafula E.K."/>
            <person name="Tanskanen J."/>
            <person name="Kim Y.M."/>
            <person name="Honaas L."/>
            <person name="Yang Z."/>
            <person name="Spallek T."/>
            <person name="Conn C.E."/>
            <person name="Ichihashi Y."/>
            <person name="Cheong K."/>
            <person name="Cui S."/>
            <person name="Der J.P."/>
            <person name="Gundlach H."/>
            <person name="Jiao Y."/>
            <person name="Hori C."/>
            <person name="Ishida J.K."/>
            <person name="Kasahara H."/>
            <person name="Kiba T."/>
            <person name="Kim M.S."/>
            <person name="Koo N."/>
            <person name="Laohavisit A."/>
            <person name="Lee Y.H."/>
            <person name="Lumba S."/>
            <person name="McCourt P."/>
            <person name="Mortimer J.C."/>
            <person name="Mutuku J.M."/>
            <person name="Nomura T."/>
            <person name="Sasaki-Sekimoto Y."/>
            <person name="Seto Y."/>
            <person name="Wang Y."/>
            <person name="Wakatake T."/>
            <person name="Sakakibara H."/>
            <person name="Demura T."/>
            <person name="Yamaguchi S."/>
            <person name="Yoneyama K."/>
            <person name="Manabe R.I."/>
            <person name="Nelson D.C."/>
            <person name="Schulman A.H."/>
            <person name="Timko M.P."/>
            <person name="dePamphilis C.W."/>
            <person name="Choi D."/>
            <person name="Shirasu K."/>
        </authorList>
    </citation>
    <scope>NUCLEOTIDE SEQUENCE [LARGE SCALE GENOMIC DNA]</scope>
    <source>
        <strain evidence="2">cv. UVA1</strain>
    </source>
</reference>
<dbReference type="AlphaFoldDB" id="A0A5A7QBD3"/>
<keyword evidence="1" id="KW-0689">Ribosomal protein</keyword>
<protein>
    <submittedName>
        <fullName evidence="1">60S ribosomal protein L5</fullName>
    </submittedName>
</protein>
<gene>
    <name evidence="1" type="ORF">STAS_18435</name>
</gene>
<dbReference type="Proteomes" id="UP000325081">
    <property type="component" value="Unassembled WGS sequence"/>
</dbReference>
<organism evidence="1 2">
    <name type="scientific">Striga asiatica</name>
    <name type="common">Asiatic witchweed</name>
    <name type="synonym">Buchnera asiatica</name>
    <dbReference type="NCBI Taxonomy" id="4170"/>
    <lineage>
        <taxon>Eukaryota</taxon>
        <taxon>Viridiplantae</taxon>
        <taxon>Streptophyta</taxon>
        <taxon>Embryophyta</taxon>
        <taxon>Tracheophyta</taxon>
        <taxon>Spermatophyta</taxon>
        <taxon>Magnoliopsida</taxon>
        <taxon>eudicotyledons</taxon>
        <taxon>Gunneridae</taxon>
        <taxon>Pentapetalae</taxon>
        <taxon>asterids</taxon>
        <taxon>lamiids</taxon>
        <taxon>Lamiales</taxon>
        <taxon>Orobanchaceae</taxon>
        <taxon>Buchnereae</taxon>
        <taxon>Striga</taxon>
    </lineage>
</organism>
<sequence length="128" mass="14291">MLTPATDQGSRGFKMLRRHYVQASKAGARARRLQIVVAQLSLSQKTFDRIEFTLTSVEANQWITARQSRRLGKGMVCIIKLLSSRSVLLQGTYSGIEGELSRIATKKVHSVPRSGESAWPIGEESEMR</sequence>
<name>A0A5A7QBD3_STRAF</name>
<evidence type="ECO:0000313" key="2">
    <source>
        <dbReference type="Proteomes" id="UP000325081"/>
    </source>
</evidence>
<keyword evidence="1" id="KW-0687">Ribonucleoprotein</keyword>
<proteinExistence type="predicted"/>